<evidence type="ECO:0000256" key="1">
    <source>
        <dbReference type="ARBA" id="ARBA00022801"/>
    </source>
</evidence>
<dbReference type="InterPro" id="IPR036514">
    <property type="entry name" value="SGNH_hydro_sf"/>
</dbReference>
<dbReference type="eggNOG" id="COG2755">
    <property type="taxonomic scope" value="Bacteria"/>
</dbReference>
<evidence type="ECO:0000259" key="2">
    <source>
        <dbReference type="Pfam" id="PF03629"/>
    </source>
</evidence>
<dbReference type="HOGENOM" id="CLU_018619_0_0_6"/>
<dbReference type="InterPro" id="IPR005181">
    <property type="entry name" value="SASA"/>
</dbReference>
<gene>
    <name evidence="3" type="ORF">F960_01927</name>
</gene>
<keyword evidence="1" id="KW-0378">Hydrolase</keyword>
<dbReference type="Proteomes" id="UP000013117">
    <property type="component" value="Unassembled WGS sequence"/>
</dbReference>
<reference evidence="3 4" key="1">
    <citation type="submission" date="2013-02" db="EMBL/GenBank/DDBJ databases">
        <title>The Genome Sequence of Acinetobacter gerneri CIP 107464.</title>
        <authorList>
            <consortium name="The Broad Institute Genome Sequencing Platform"/>
            <consortium name="The Broad Institute Genome Sequencing Center for Infectious Disease"/>
            <person name="Cerqueira G."/>
            <person name="Feldgarden M."/>
            <person name="Courvalin P."/>
            <person name="Perichon B."/>
            <person name="Grillot-Courvalin C."/>
            <person name="Clermont D."/>
            <person name="Rocha E."/>
            <person name="Yoon E.-J."/>
            <person name="Nemec A."/>
            <person name="Walker B."/>
            <person name="Young S.K."/>
            <person name="Zeng Q."/>
            <person name="Gargeya S."/>
            <person name="Fitzgerald M."/>
            <person name="Haas B."/>
            <person name="Abouelleil A."/>
            <person name="Alvarado L."/>
            <person name="Arachchi H.M."/>
            <person name="Berlin A.M."/>
            <person name="Chapman S.B."/>
            <person name="Dewar J."/>
            <person name="Goldberg J."/>
            <person name="Griggs A."/>
            <person name="Gujja S."/>
            <person name="Hansen M."/>
            <person name="Howarth C."/>
            <person name="Imamovic A."/>
            <person name="Larimer J."/>
            <person name="McCowan C."/>
            <person name="Murphy C."/>
            <person name="Neiman D."/>
            <person name="Pearson M."/>
            <person name="Priest M."/>
            <person name="Roberts A."/>
            <person name="Saif S."/>
            <person name="Shea T."/>
            <person name="Sisk P."/>
            <person name="Sykes S."/>
            <person name="Wortman J."/>
            <person name="Nusbaum C."/>
            <person name="Birren B."/>
        </authorList>
    </citation>
    <scope>NUCLEOTIDE SEQUENCE [LARGE SCALE GENOMIC DNA]</scope>
    <source>
        <strain evidence="3 4">CIP 107464</strain>
    </source>
</reference>
<dbReference type="Pfam" id="PF03629">
    <property type="entry name" value="SASA"/>
    <property type="match status" value="1"/>
</dbReference>
<organism evidence="3 4">
    <name type="scientific">Acinetobacter gerneri DSM 14967 = CIP 107464 = MTCC 9824</name>
    <dbReference type="NCBI Taxonomy" id="1120926"/>
    <lineage>
        <taxon>Bacteria</taxon>
        <taxon>Pseudomonadati</taxon>
        <taxon>Pseudomonadota</taxon>
        <taxon>Gammaproteobacteria</taxon>
        <taxon>Moraxellales</taxon>
        <taxon>Moraxellaceae</taxon>
        <taxon>Acinetobacter</taxon>
    </lineage>
</organism>
<dbReference type="GeneID" id="84211820"/>
<feature type="domain" description="Sialate O-acetylesterase" evidence="2">
    <location>
        <begin position="436"/>
        <end position="596"/>
    </location>
</feature>
<dbReference type="EMBL" id="APPN01000063">
    <property type="protein sequence ID" value="ENV33921.1"/>
    <property type="molecule type" value="Genomic_DNA"/>
</dbReference>
<evidence type="ECO:0000313" key="4">
    <source>
        <dbReference type="Proteomes" id="UP000013117"/>
    </source>
</evidence>
<accession>N8YB87</accession>
<dbReference type="SUPFAM" id="SSF52266">
    <property type="entry name" value="SGNH hydrolase"/>
    <property type="match status" value="1"/>
</dbReference>
<proteinExistence type="predicted"/>
<dbReference type="PATRIC" id="fig|1120926.3.peg.1856"/>
<dbReference type="RefSeq" id="WP_004861982.1">
    <property type="nucleotide sequence ID" value="NZ_ASYY01000058.1"/>
</dbReference>
<protein>
    <recommendedName>
        <fullName evidence="2">Sialate O-acetylesterase domain-containing protein</fullName>
    </recommendedName>
</protein>
<sequence length="750" mass="82322">MTLEVSGTPIGYLARAKSVEKKDVLPIVQEGVTKQVEAAQVVNLVTNNLGSAALKNTEDFASTVTVNELKSEVQGVTYAVIAISNGADKSFPTYAEMIAYKPAQANVSVRNNDPDPNLRGTYIWTGTEYVAGYDTLDEAIKLASKAKSEAIDESSIYVDQKTEDLKYLKSSSNDEYTLRVLNKFGFTEMDLKLDGSLASRLFSISKDTISTAELSLISKSGAVLEVVDRVGRTVTVIDENAQLSAKSGLIFNNESIESSEDFILGAKDKYGRTIVIIDKYGYLQNQANTTDYEYEILKSERNALNLSYSEKVRSNFNSQIQRTTANLNHFLWYGQSLASNAETFPALSKTAYENLDNLMLGDSSKPRGAYDDKFTPLNNSNLNPLKAVVQAAGGNGILTDAEIAALEYHAQNEGEGAVACINSLKQLFLKYFSLSRDQTRKFVLSNCASSGQTIDQLSKGNSANRYNRLTQAINQVRAIAEAQSLSYTIPALILEHGQFDSANGMSKTDYKSKVLKLFSDFTTDFCANQDAPSFFITQVGGAYGNETHEVASAQLELSKENLNIYGVCPEYFVADKGGHLTSNGARWLDCVIAKVMFRVLVLGEGWQPLHCINMQIKDDKALLSYHVPYPPLQFKTPFTSTEQLAIPNQGFVAEDENGSLVISSVEIIADTLIEIKFTRKVVGSLTVYYARKSNLYGAGCLCDSDPFVSTEKYIYLENSGMAASENIASLVNKPYPNQNWAFAQKIVASE</sequence>
<dbReference type="OrthoDB" id="6713693at2"/>
<dbReference type="Gene3D" id="3.40.50.1110">
    <property type="entry name" value="SGNH hydrolase"/>
    <property type="match status" value="1"/>
</dbReference>
<dbReference type="AlphaFoldDB" id="N8YB87"/>
<comment type="caution">
    <text evidence="3">The sequence shown here is derived from an EMBL/GenBank/DDBJ whole genome shotgun (WGS) entry which is preliminary data.</text>
</comment>
<dbReference type="GO" id="GO:0016788">
    <property type="term" value="F:hydrolase activity, acting on ester bonds"/>
    <property type="evidence" value="ECO:0007669"/>
    <property type="project" value="UniProtKB-ARBA"/>
</dbReference>
<evidence type="ECO:0000313" key="3">
    <source>
        <dbReference type="EMBL" id="ENV33921.1"/>
    </source>
</evidence>
<name>N8YB87_9GAMM</name>
<dbReference type="STRING" id="202952.GCA_000747725_01964"/>
<keyword evidence="4" id="KW-1185">Reference proteome</keyword>